<evidence type="ECO:0000313" key="1">
    <source>
        <dbReference type="EMBL" id="OQR90774.1"/>
    </source>
</evidence>
<name>A0A1V9YY81_ACHHY</name>
<protein>
    <submittedName>
        <fullName evidence="1">Uncharacterized protein</fullName>
    </submittedName>
</protein>
<dbReference type="Proteomes" id="UP000243579">
    <property type="component" value="Unassembled WGS sequence"/>
</dbReference>
<evidence type="ECO:0000313" key="2">
    <source>
        <dbReference type="Proteomes" id="UP000243579"/>
    </source>
</evidence>
<reference evidence="1 2" key="1">
    <citation type="journal article" date="2014" name="Genome Biol. Evol.">
        <title>The secreted proteins of Achlya hypogyna and Thraustotheca clavata identify the ancestral oomycete secretome and reveal gene acquisitions by horizontal gene transfer.</title>
        <authorList>
            <person name="Misner I."/>
            <person name="Blouin N."/>
            <person name="Leonard G."/>
            <person name="Richards T.A."/>
            <person name="Lane C.E."/>
        </authorList>
    </citation>
    <scope>NUCLEOTIDE SEQUENCE [LARGE SCALE GENOMIC DNA]</scope>
    <source>
        <strain evidence="1 2">ATCC 48635</strain>
    </source>
</reference>
<sequence length="391" mass="42557">MPHSRGANVGRQLCLRELRGGPREMRSLPRHSWRLEDVAFVEENAVVLGFSGDGHFLMYYTCWNGKIRLFWRAFDSSARNAVSAAIAAQVDVGALETPLGDSPFHGPLRRLNAEQDTSVGDAELHVWQSPSEHVVVAIASTLVGSLHLTIAPAPLVAYSPRISHVGSLHLEIATPHAPAQAWHLLPGGTQLLLHLGTSVIVVGLGRRGRPTATPGTPTPWFYPSEYALHMATVMEASPFPGGADSVAIEATSQWTLDIEKLLRSWLDSVGSLQHRRLRDYDLRFLCSHPREPASIYLVSVLDLEPSLRLALLVAWHAGSGRYDVVRVLRRAAAGPLASAVATALARFQADVRQVAPLAPSWYHWSNAAVLLRAPLPLLSNPAFPFDVGATL</sequence>
<proteinExistence type="predicted"/>
<comment type="caution">
    <text evidence="1">The sequence shown here is derived from an EMBL/GenBank/DDBJ whole genome shotgun (WGS) entry which is preliminary data.</text>
</comment>
<dbReference type="AlphaFoldDB" id="A0A1V9YY81"/>
<keyword evidence="2" id="KW-1185">Reference proteome</keyword>
<accession>A0A1V9YY81</accession>
<dbReference type="OrthoDB" id="78703at2759"/>
<gene>
    <name evidence="1" type="ORF">ACHHYP_05255</name>
</gene>
<organism evidence="1 2">
    <name type="scientific">Achlya hypogyna</name>
    <name type="common">Oomycete</name>
    <name type="synonym">Protoachlya hypogyna</name>
    <dbReference type="NCBI Taxonomy" id="1202772"/>
    <lineage>
        <taxon>Eukaryota</taxon>
        <taxon>Sar</taxon>
        <taxon>Stramenopiles</taxon>
        <taxon>Oomycota</taxon>
        <taxon>Saprolegniomycetes</taxon>
        <taxon>Saprolegniales</taxon>
        <taxon>Achlyaceae</taxon>
        <taxon>Achlya</taxon>
    </lineage>
</organism>
<dbReference type="EMBL" id="JNBR01000582">
    <property type="protein sequence ID" value="OQR90774.1"/>
    <property type="molecule type" value="Genomic_DNA"/>
</dbReference>